<dbReference type="EMBL" id="JAZGQK010000016">
    <property type="protein sequence ID" value="MEE6260642.1"/>
    <property type="molecule type" value="Genomic_DNA"/>
</dbReference>
<evidence type="ECO:0000313" key="2">
    <source>
        <dbReference type="Proteomes" id="UP001332243"/>
    </source>
</evidence>
<dbReference type="PROSITE" id="PS51257">
    <property type="entry name" value="PROKAR_LIPOPROTEIN"/>
    <property type="match status" value="1"/>
</dbReference>
<accession>A0ABU7RVV7</accession>
<name>A0ABU7RVV7_9ACTN</name>
<reference evidence="1 2" key="1">
    <citation type="submission" date="2024-01" db="EMBL/GenBank/DDBJ databases">
        <title>Genome insights into Plantactinospora sonchi sp. nov.</title>
        <authorList>
            <person name="Wang L."/>
        </authorList>
    </citation>
    <scope>NUCLEOTIDE SEQUENCE [LARGE SCALE GENOMIC DNA]</scope>
    <source>
        <strain evidence="1 2">NEAU-QY2</strain>
    </source>
</reference>
<comment type="caution">
    <text evidence="1">The sequence shown here is derived from an EMBL/GenBank/DDBJ whole genome shotgun (WGS) entry which is preliminary data.</text>
</comment>
<evidence type="ECO:0008006" key="3">
    <source>
        <dbReference type="Google" id="ProtNLM"/>
    </source>
</evidence>
<organism evidence="1 2">
    <name type="scientific">Plantactinospora sonchi</name>
    <dbReference type="NCBI Taxonomy" id="1544735"/>
    <lineage>
        <taxon>Bacteria</taxon>
        <taxon>Bacillati</taxon>
        <taxon>Actinomycetota</taxon>
        <taxon>Actinomycetes</taxon>
        <taxon>Micromonosporales</taxon>
        <taxon>Micromonosporaceae</taxon>
        <taxon>Plantactinospora</taxon>
    </lineage>
</organism>
<dbReference type="Proteomes" id="UP001332243">
    <property type="component" value="Unassembled WGS sequence"/>
</dbReference>
<proteinExistence type="predicted"/>
<sequence>MRRASRVVAAGVLLAVLAGCTDQSRRSASASDPVDNYLGLSDCVAPTVPDASDGTWREVACDDPAAVASVTQVENGGAGLAGAFADPDCPTGTDHAIRVISGRLAGRAGSHLFACVRNLKPPHPGDPGQGGGPDIVVGDCVYSEAHLAKVEETPCDGSGDLVPTHRVTLVTTAICPPGSAATFTIGRAQLVAPNPLHQQVACADEL</sequence>
<protein>
    <recommendedName>
        <fullName evidence="3">Septum formation-related domain-containing protein</fullName>
    </recommendedName>
</protein>
<gene>
    <name evidence="1" type="ORF">V1633_19330</name>
</gene>
<evidence type="ECO:0000313" key="1">
    <source>
        <dbReference type="EMBL" id="MEE6260642.1"/>
    </source>
</evidence>
<keyword evidence="2" id="KW-1185">Reference proteome</keyword>
<dbReference type="RefSeq" id="WP_331215751.1">
    <property type="nucleotide sequence ID" value="NZ_JAZGQK010000016.1"/>
</dbReference>